<dbReference type="InterPro" id="IPR024968">
    <property type="entry name" value="SlpA_C_lactobacillus"/>
</dbReference>
<evidence type="ECO:0000259" key="3">
    <source>
        <dbReference type="Pfam" id="PF07523"/>
    </source>
</evidence>
<dbReference type="Pfam" id="PF07523">
    <property type="entry name" value="Big_3"/>
    <property type="match status" value="1"/>
</dbReference>
<protein>
    <recommendedName>
        <fullName evidence="6">Surface layer protein A domain-containing protein</fullName>
    </recommendedName>
</protein>
<evidence type="ECO:0000256" key="1">
    <source>
        <dbReference type="SAM" id="SignalP"/>
    </source>
</evidence>
<evidence type="ECO:0008006" key="6">
    <source>
        <dbReference type="Google" id="ProtNLM"/>
    </source>
</evidence>
<dbReference type="Gene3D" id="2.60.40.10">
    <property type="entry name" value="Immunoglobulins"/>
    <property type="match status" value="1"/>
</dbReference>
<dbReference type="STRING" id="1423775.FD03_GL000327"/>
<feature type="signal peptide" evidence="1">
    <location>
        <begin position="1"/>
        <end position="23"/>
    </location>
</feature>
<keyword evidence="5" id="KW-1185">Reference proteome</keyword>
<evidence type="ECO:0000313" key="5">
    <source>
        <dbReference type="Proteomes" id="UP000051248"/>
    </source>
</evidence>
<dbReference type="PATRIC" id="fig|1423775.4.peg.333"/>
<gene>
    <name evidence="4" type="ORF">FD03_GL000327</name>
</gene>
<accession>A0A0R1K853</accession>
<feature type="domain" description="S-layer protein C-terminal" evidence="2">
    <location>
        <begin position="362"/>
        <end position="406"/>
    </location>
</feature>
<evidence type="ECO:0000313" key="4">
    <source>
        <dbReference type="EMBL" id="KRK79628.1"/>
    </source>
</evidence>
<dbReference type="AlphaFoldDB" id="A0A0R1K853"/>
<reference evidence="4 5" key="1">
    <citation type="journal article" date="2015" name="Genome Announc.">
        <title>Expanding the biotechnology potential of lactobacilli through comparative genomics of 213 strains and associated genera.</title>
        <authorList>
            <person name="Sun Z."/>
            <person name="Harris H.M."/>
            <person name="McCann A."/>
            <person name="Guo C."/>
            <person name="Argimon S."/>
            <person name="Zhang W."/>
            <person name="Yang X."/>
            <person name="Jeffery I.B."/>
            <person name="Cooney J.C."/>
            <person name="Kagawa T.F."/>
            <person name="Liu W."/>
            <person name="Song Y."/>
            <person name="Salvetti E."/>
            <person name="Wrobel A."/>
            <person name="Rasinkangas P."/>
            <person name="Parkhill J."/>
            <person name="Rea M.C."/>
            <person name="O'Sullivan O."/>
            <person name="Ritari J."/>
            <person name="Douillard F.P."/>
            <person name="Paul Ross R."/>
            <person name="Yang R."/>
            <person name="Briner A.E."/>
            <person name="Felis G.E."/>
            <person name="de Vos W.M."/>
            <person name="Barrangou R."/>
            <person name="Klaenhammer T.R."/>
            <person name="Caufield P.W."/>
            <person name="Cui Y."/>
            <person name="Zhang H."/>
            <person name="O'Toole P.W."/>
        </authorList>
    </citation>
    <scope>NUCLEOTIDE SEQUENCE [LARGE SCALE GENOMIC DNA]</scope>
    <source>
        <strain evidence="4 5">DSM 19682</strain>
    </source>
</reference>
<name>A0A0R1K853_9LACO</name>
<dbReference type="InterPro" id="IPR013783">
    <property type="entry name" value="Ig-like_fold"/>
</dbReference>
<keyword evidence="1" id="KW-0732">Signal</keyword>
<dbReference type="Gene3D" id="3.80.10.10">
    <property type="entry name" value="Ribonuclease Inhibitor"/>
    <property type="match status" value="1"/>
</dbReference>
<dbReference type="InterPro" id="IPR032675">
    <property type="entry name" value="LRR_dom_sf"/>
</dbReference>
<sequence length="543" mass="61343">MNIMKKKIMLVATGLSTSLILVSAIPGNVNQFWNAVGIEKIQADDSDDIETLIPDSALRAAMYRDIYRKYDELTMDNIGEVTNVGLQGKMNLEGLTYAPNITYISMSGPFDNLSILKDMPNLESVRIGNIHISNFDIFENIPLPKDDGSRPDNQTIGEPEIIVTDNKFEIDLDSYVGKEYVVPIGNVSVMIGNIKMDSSYDPDTRKVTLTDITEKLNTDDNTTDQINEDLTVKFDETVRFSNRDSKVTVTITQPFVIYMPVVRVKDVTMYVGDIWNNDMGLVKAQNNLGKTFKANELDVEGDVDTTKIGDTEITYRLKEDHSVFDTAKVKVVKRPTGGGGGNNSKIEDIKPTNIMTDKKLLDVYNVSGKKLEPKTLTKQTTDFVTEKINTIGKVQYYRIGENEWVKTDDVKVFHYNNAVKQTHGDDHKELTQFRNIGQVSNRALKPITNWVTDRYAYFKDEKYHRVATHEWVHDDHVVKYTSISGVVKVNEDVPLYNSQGKASNRGLMNNSEFITDKSAMINDQLMYRVATDEWVSAESVTLK</sequence>
<feature type="chain" id="PRO_5039222155" description="Surface layer protein A domain-containing protein" evidence="1">
    <location>
        <begin position="24"/>
        <end position="543"/>
    </location>
</feature>
<dbReference type="Proteomes" id="UP000051248">
    <property type="component" value="Unassembled WGS sequence"/>
</dbReference>
<organism evidence="4 5">
    <name type="scientific">Companilactobacillus nodensis DSM 19682 = JCM 14932 = NBRC 107160</name>
    <dbReference type="NCBI Taxonomy" id="1423775"/>
    <lineage>
        <taxon>Bacteria</taxon>
        <taxon>Bacillati</taxon>
        <taxon>Bacillota</taxon>
        <taxon>Bacilli</taxon>
        <taxon>Lactobacillales</taxon>
        <taxon>Lactobacillaceae</taxon>
        <taxon>Companilactobacillus</taxon>
    </lineage>
</organism>
<evidence type="ECO:0000259" key="2">
    <source>
        <dbReference type="Pfam" id="PF03217"/>
    </source>
</evidence>
<dbReference type="InterPro" id="IPR022038">
    <property type="entry name" value="Ig-like_bact"/>
</dbReference>
<comment type="caution">
    <text evidence="4">The sequence shown here is derived from an EMBL/GenBank/DDBJ whole genome shotgun (WGS) entry which is preliminary data.</text>
</comment>
<dbReference type="EMBL" id="AZDZ01000011">
    <property type="protein sequence ID" value="KRK79628.1"/>
    <property type="molecule type" value="Genomic_DNA"/>
</dbReference>
<proteinExistence type="predicted"/>
<feature type="domain" description="Ig-like" evidence="3">
    <location>
        <begin position="262"/>
        <end position="330"/>
    </location>
</feature>
<dbReference type="Pfam" id="PF03217">
    <property type="entry name" value="SlpA"/>
    <property type="match status" value="1"/>
</dbReference>